<comment type="subcellular location">
    <subcellularLocation>
        <location evidence="1">Endomembrane system</location>
        <topology evidence="1">Multi-pass membrane protein</topology>
    </subcellularLocation>
</comment>
<keyword evidence="10" id="KW-1185">Reference proteome</keyword>
<protein>
    <submittedName>
        <fullName evidence="9">Sterol desaturase family protein</fullName>
    </submittedName>
</protein>
<dbReference type="Pfam" id="PF04116">
    <property type="entry name" value="FA_hydroxylase"/>
    <property type="match status" value="1"/>
</dbReference>
<dbReference type="GO" id="GO:0050479">
    <property type="term" value="F:glyceryl-ether monooxygenase activity"/>
    <property type="evidence" value="ECO:0007669"/>
    <property type="project" value="TreeGrafter"/>
</dbReference>
<evidence type="ECO:0000259" key="8">
    <source>
        <dbReference type="Pfam" id="PF04116"/>
    </source>
</evidence>
<keyword evidence="6 7" id="KW-0472">Membrane</keyword>
<dbReference type="EMBL" id="JABAIL010000008">
    <property type="protein sequence ID" value="NLR93796.1"/>
    <property type="molecule type" value="Genomic_DNA"/>
</dbReference>
<dbReference type="PANTHER" id="PTHR21624:SF1">
    <property type="entry name" value="ALKYLGLYCEROL MONOOXYGENASE"/>
    <property type="match status" value="1"/>
</dbReference>
<evidence type="ECO:0000256" key="6">
    <source>
        <dbReference type="ARBA" id="ARBA00023136"/>
    </source>
</evidence>
<feature type="transmembrane region" description="Helical" evidence="7">
    <location>
        <begin position="88"/>
        <end position="108"/>
    </location>
</feature>
<organism evidence="9 10">
    <name type="scientific">Flammeovirga agarivorans</name>
    <dbReference type="NCBI Taxonomy" id="2726742"/>
    <lineage>
        <taxon>Bacteria</taxon>
        <taxon>Pseudomonadati</taxon>
        <taxon>Bacteroidota</taxon>
        <taxon>Cytophagia</taxon>
        <taxon>Cytophagales</taxon>
        <taxon>Flammeovirgaceae</taxon>
        <taxon>Flammeovirga</taxon>
    </lineage>
</organism>
<evidence type="ECO:0000256" key="4">
    <source>
        <dbReference type="ARBA" id="ARBA00023002"/>
    </source>
</evidence>
<feature type="transmembrane region" description="Helical" evidence="7">
    <location>
        <begin position="129"/>
        <end position="149"/>
    </location>
</feature>
<evidence type="ECO:0000256" key="3">
    <source>
        <dbReference type="ARBA" id="ARBA00022989"/>
    </source>
</evidence>
<dbReference type="GO" id="GO:0016020">
    <property type="term" value="C:membrane"/>
    <property type="evidence" value="ECO:0007669"/>
    <property type="project" value="GOC"/>
</dbReference>
<feature type="transmembrane region" description="Helical" evidence="7">
    <location>
        <begin position="20"/>
        <end position="37"/>
    </location>
</feature>
<proteinExistence type="predicted"/>
<dbReference type="InterPro" id="IPR051689">
    <property type="entry name" value="Sterol_desaturase/TMEM195"/>
</dbReference>
<keyword evidence="4" id="KW-0560">Oxidoreductase</keyword>
<dbReference type="GO" id="GO:0008610">
    <property type="term" value="P:lipid biosynthetic process"/>
    <property type="evidence" value="ECO:0007669"/>
    <property type="project" value="InterPro"/>
</dbReference>
<evidence type="ECO:0000256" key="2">
    <source>
        <dbReference type="ARBA" id="ARBA00022692"/>
    </source>
</evidence>
<dbReference type="AlphaFoldDB" id="A0A7X8XY14"/>
<evidence type="ECO:0000256" key="7">
    <source>
        <dbReference type="SAM" id="Phobius"/>
    </source>
</evidence>
<feature type="domain" description="Fatty acid hydroxylase" evidence="8">
    <location>
        <begin position="90"/>
        <end position="225"/>
    </location>
</feature>
<dbReference type="RefSeq" id="WP_168884509.1">
    <property type="nucleotide sequence ID" value="NZ_JABAIL010000008.1"/>
</dbReference>
<keyword evidence="2 7" id="KW-0812">Transmembrane</keyword>
<dbReference type="InterPro" id="IPR006694">
    <property type="entry name" value="Fatty_acid_hydroxylase"/>
</dbReference>
<accession>A0A7X8XY14</accession>
<evidence type="ECO:0000256" key="1">
    <source>
        <dbReference type="ARBA" id="ARBA00004127"/>
    </source>
</evidence>
<dbReference type="Proteomes" id="UP000585050">
    <property type="component" value="Unassembled WGS sequence"/>
</dbReference>
<dbReference type="PANTHER" id="PTHR21624">
    <property type="entry name" value="STEROL DESATURASE-RELATED PROTEIN"/>
    <property type="match status" value="1"/>
</dbReference>
<comment type="caution">
    <text evidence="9">The sequence shown here is derived from an EMBL/GenBank/DDBJ whole genome shotgun (WGS) entry which is preliminary data.</text>
</comment>
<dbReference type="GO" id="GO:0005506">
    <property type="term" value="F:iron ion binding"/>
    <property type="evidence" value="ECO:0007669"/>
    <property type="project" value="InterPro"/>
</dbReference>
<keyword evidence="5" id="KW-0443">Lipid metabolism</keyword>
<keyword evidence="3 7" id="KW-1133">Transmembrane helix</keyword>
<evidence type="ECO:0000256" key="5">
    <source>
        <dbReference type="ARBA" id="ARBA00023098"/>
    </source>
</evidence>
<dbReference type="GO" id="GO:0006643">
    <property type="term" value="P:membrane lipid metabolic process"/>
    <property type="evidence" value="ECO:0007669"/>
    <property type="project" value="TreeGrafter"/>
</dbReference>
<reference evidence="9 10" key="1">
    <citation type="submission" date="2020-04" db="EMBL/GenBank/DDBJ databases">
        <title>Flammeovirga sp. SR4, a novel species isolated from seawater.</title>
        <authorList>
            <person name="Wang X."/>
        </authorList>
    </citation>
    <scope>NUCLEOTIDE SEQUENCE [LARGE SCALE GENOMIC DNA]</scope>
    <source>
        <strain evidence="9 10">SR4</strain>
    </source>
</reference>
<evidence type="ECO:0000313" key="9">
    <source>
        <dbReference type="EMBL" id="NLR93796.1"/>
    </source>
</evidence>
<gene>
    <name evidence="9" type="ORF">HGP29_21525</name>
</gene>
<evidence type="ECO:0000313" key="10">
    <source>
        <dbReference type="Proteomes" id="UP000585050"/>
    </source>
</evidence>
<name>A0A7X8XY14_9BACT</name>
<sequence>MGAIWDSVADFSTNLKGKSAIFVYSIIFIEWFFLWRIQVIKKHKETLVNIFSYVIESLPYLLLGPIVILGIMNFTYEHRIFTLGTEWYVWLAAFLLLDFGRWFIHFLGHKIRILWCIHGVHHTPKEMSFSVTVRGSFLGILLSPHSFIWLPILGFNPFLVLIVDTICRVYVVLEHGNEKVIGKQRWMELFFISPSAHRVHHSKNPIYLDRNFGETFSIWDRIFNTFQTELDHEKPELGIMNDKLDPSNLKSVQLTLWKDLWKDVKGAPTFIDKIKYILYPPGWNHIDGGKLAGEFRKEALDELKTEEQKTTEQVV</sequence>
<feature type="transmembrane region" description="Helical" evidence="7">
    <location>
        <begin position="58"/>
        <end position="76"/>
    </location>
</feature>
<dbReference type="GO" id="GO:0012505">
    <property type="term" value="C:endomembrane system"/>
    <property type="evidence" value="ECO:0007669"/>
    <property type="project" value="UniProtKB-SubCell"/>
</dbReference>